<evidence type="ECO:0000256" key="6">
    <source>
        <dbReference type="ARBA" id="ARBA00023196"/>
    </source>
</evidence>
<name>A0A9D2RPD8_9MICO</name>
<dbReference type="InterPro" id="IPR020781">
    <property type="entry name" value="ATPase_OSCP/d_CS"/>
</dbReference>
<evidence type="ECO:0000256" key="5">
    <source>
        <dbReference type="ARBA" id="ARBA00023136"/>
    </source>
</evidence>
<dbReference type="Proteomes" id="UP000823823">
    <property type="component" value="Unassembled WGS sequence"/>
</dbReference>
<dbReference type="PANTHER" id="PTHR11910">
    <property type="entry name" value="ATP SYNTHASE DELTA CHAIN"/>
    <property type="match status" value="1"/>
</dbReference>
<keyword evidence="3 8" id="KW-0375">Hydrogen ion transport</keyword>
<evidence type="ECO:0000256" key="3">
    <source>
        <dbReference type="ARBA" id="ARBA00022781"/>
    </source>
</evidence>
<dbReference type="GO" id="GO:0046933">
    <property type="term" value="F:proton-transporting ATP synthase activity, rotational mechanism"/>
    <property type="evidence" value="ECO:0007669"/>
    <property type="project" value="UniProtKB-UniRule"/>
</dbReference>
<evidence type="ECO:0000313" key="10">
    <source>
        <dbReference type="Proteomes" id="UP000823823"/>
    </source>
</evidence>
<evidence type="ECO:0000256" key="2">
    <source>
        <dbReference type="ARBA" id="ARBA00022448"/>
    </source>
</evidence>
<dbReference type="NCBIfam" id="NF009967">
    <property type="entry name" value="PRK13430.1"/>
    <property type="match status" value="1"/>
</dbReference>
<evidence type="ECO:0000313" key="9">
    <source>
        <dbReference type="EMBL" id="HJB11120.1"/>
    </source>
</evidence>
<sequence>MRGTSSTSFGEVLRQAEAAFSAAPGSLEATADGLFTVADAIDSSNQLVRMLSDAGRPAELKEEVVQTLFGARVPAVVLDAAREVVSHRWSEQEDILDALELLGVSALLEQAQQEGVLEQVENELVEVSRLIDAAPDLTIALDDLREDPSQREAIITRLLTAHVHRLTVLLSARAVGRRSDLKPSTRVQQFARFATDRRRRSFALVTSAVPLSDAQRSRLQSLLTRIYGREVDMNLQVDRDVVGGLRIQIGDDLYDATVLARLSRAEQQLVA</sequence>
<organism evidence="9 10">
    <name type="scientific">Candidatus Brachybacterium merdavium</name>
    <dbReference type="NCBI Taxonomy" id="2838513"/>
    <lineage>
        <taxon>Bacteria</taxon>
        <taxon>Bacillati</taxon>
        <taxon>Actinomycetota</taxon>
        <taxon>Actinomycetes</taxon>
        <taxon>Micrococcales</taxon>
        <taxon>Dermabacteraceae</taxon>
        <taxon>Brachybacterium</taxon>
    </lineage>
</organism>
<dbReference type="PRINTS" id="PR00125">
    <property type="entry name" value="ATPASEDELTA"/>
</dbReference>
<comment type="similarity">
    <text evidence="8">Belongs to the ATPase delta chain family.</text>
</comment>
<dbReference type="InterPro" id="IPR000711">
    <property type="entry name" value="ATPase_OSCP/dsu"/>
</dbReference>
<accession>A0A9D2RPD8</accession>
<comment type="function">
    <text evidence="8">This protein is part of the stalk that links CF(0) to CF(1). It either transmits conformational changes from CF(0) to CF(1) or is implicated in proton conduction.</text>
</comment>
<keyword evidence="6 8" id="KW-0139">CF(1)</keyword>
<evidence type="ECO:0000256" key="1">
    <source>
        <dbReference type="ARBA" id="ARBA00004370"/>
    </source>
</evidence>
<evidence type="ECO:0000256" key="8">
    <source>
        <dbReference type="HAMAP-Rule" id="MF_01416"/>
    </source>
</evidence>
<proteinExistence type="inferred from homology"/>
<dbReference type="AlphaFoldDB" id="A0A9D2RPD8"/>
<keyword evidence="7 8" id="KW-0066">ATP synthesis</keyword>
<dbReference type="Pfam" id="PF00213">
    <property type="entry name" value="OSCP"/>
    <property type="match status" value="1"/>
</dbReference>
<evidence type="ECO:0000256" key="7">
    <source>
        <dbReference type="ARBA" id="ARBA00023310"/>
    </source>
</evidence>
<gene>
    <name evidence="8" type="primary">atpH</name>
    <name evidence="9" type="ORF">H9786_11445</name>
</gene>
<keyword evidence="8" id="KW-1003">Cell membrane</keyword>
<keyword evidence="2 8" id="KW-0813">Transport</keyword>
<comment type="caution">
    <text evidence="9">The sequence shown here is derived from an EMBL/GenBank/DDBJ whole genome shotgun (WGS) entry which is preliminary data.</text>
</comment>
<dbReference type="EMBL" id="DWZH01000087">
    <property type="protein sequence ID" value="HJB11120.1"/>
    <property type="molecule type" value="Genomic_DNA"/>
</dbReference>
<comment type="function">
    <text evidence="8">F(1)F(0) ATP synthase produces ATP from ADP in the presence of a proton or sodium gradient. F-type ATPases consist of two structural domains, F(1) containing the extramembraneous catalytic core and F(0) containing the membrane proton channel, linked together by a central stalk and a peripheral stalk. During catalysis, ATP synthesis in the catalytic domain of F(1) is coupled via a rotary mechanism of the central stalk subunits to proton translocation.</text>
</comment>
<comment type="subcellular location">
    <subcellularLocation>
        <location evidence="8">Cell membrane</location>
        <topology evidence="8">Peripheral membrane protein</topology>
    </subcellularLocation>
    <subcellularLocation>
        <location evidence="1">Membrane</location>
    </subcellularLocation>
</comment>
<keyword evidence="5 8" id="KW-0472">Membrane</keyword>
<evidence type="ECO:0000256" key="4">
    <source>
        <dbReference type="ARBA" id="ARBA00023065"/>
    </source>
</evidence>
<protein>
    <recommendedName>
        <fullName evidence="8">ATP synthase subunit delta</fullName>
    </recommendedName>
    <alternativeName>
        <fullName evidence="8">ATP synthase F(1) sector subunit delta</fullName>
    </alternativeName>
    <alternativeName>
        <fullName evidence="8">F-type ATPase subunit delta</fullName>
        <shortName evidence="8">F-ATPase subunit delta</shortName>
    </alternativeName>
</protein>
<dbReference type="GO" id="GO:0005886">
    <property type="term" value="C:plasma membrane"/>
    <property type="evidence" value="ECO:0007669"/>
    <property type="project" value="UniProtKB-SubCell"/>
</dbReference>
<dbReference type="PROSITE" id="PS00389">
    <property type="entry name" value="ATPASE_DELTA"/>
    <property type="match status" value="1"/>
</dbReference>
<keyword evidence="4 8" id="KW-0406">Ion transport</keyword>
<dbReference type="HAMAP" id="MF_01416">
    <property type="entry name" value="ATP_synth_delta_bact"/>
    <property type="match status" value="1"/>
</dbReference>
<dbReference type="GO" id="GO:0045259">
    <property type="term" value="C:proton-transporting ATP synthase complex"/>
    <property type="evidence" value="ECO:0007669"/>
    <property type="project" value="UniProtKB-KW"/>
</dbReference>
<dbReference type="NCBIfam" id="TIGR01145">
    <property type="entry name" value="ATP_synt_delta"/>
    <property type="match status" value="1"/>
</dbReference>
<reference evidence="9" key="2">
    <citation type="submission" date="2021-04" db="EMBL/GenBank/DDBJ databases">
        <authorList>
            <person name="Gilroy R."/>
        </authorList>
    </citation>
    <scope>NUCLEOTIDE SEQUENCE</scope>
    <source>
        <strain evidence="9">ChiHjej13B12-24818</strain>
    </source>
</reference>
<reference evidence="9" key="1">
    <citation type="journal article" date="2021" name="PeerJ">
        <title>Extensive microbial diversity within the chicken gut microbiome revealed by metagenomics and culture.</title>
        <authorList>
            <person name="Gilroy R."/>
            <person name="Ravi A."/>
            <person name="Getino M."/>
            <person name="Pursley I."/>
            <person name="Horton D.L."/>
            <person name="Alikhan N.F."/>
            <person name="Baker D."/>
            <person name="Gharbi K."/>
            <person name="Hall N."/>
            <person name="Watson M."/>
            <person name="Adriaenssens E.M."/>
            <person name="Foster-Nyarko E."/>
            <person name="Jarju S."/>
            <person name="Secka A."/>
            <person name="Antonio M."/>
            <person name="Oren A."/>
            <person name="Chaudhuri R.R."/>
            <person name="La Ragione R."/>
            <person name="Hildebrand F."/>
            <person name="Pallen M.J."/>
        </authorList>
    </citation>
    <scope>NUCLEOTIDE SEQUENCE</scope>
    <source>
        <strain evidence="9">ChiHjej13B12-24818</strain>
    </source>
</reference>